<name>A0AA88KXJ3_ARTSF</name>
<protein>
    <submittedName>
        <fullName evidence="1">Uncharacterized protein</fullName>
    </submittedName>
</protein>
<gene>
    <name evidence="1" type="ORF">QYM36_012452</name>
</gene>
<reference evidence="1" key="1">
    <citation type="submission" date="2023-07" db="EMBL/GenBank/DDBJ databases">
        <title>Chromosome-level genome assembly of Artemia franciscana.</title>
        <authorList>
            <person name="Jo E."/>
        </authorList>
    </citation>
    <scope>NUCLEOTIDE SEQUENCE</scope>
    <source>
        <tissue evidence="1">Whole body</tissue>
    </source>
</reference>
<organism evidence="1 2">
    <name type="scientific">Artemia franciscana</name>
    <name type="common">Brine shrimp</name>
    <name type="synonym">Artemia sanfranciscana</name>
    <dbReference type="NCBI Taxonomy" id="6661"/>
    <lineage>
        <taxon>Eukaryota</taxon>
        <taxon>Metazoa</taxon>
        <taxon>Ecdysozoa</taxon>
        <taxon>Arthropoda</taxon>
        <taxon>Crustacea</taxon>
        <taxon>Branchiopoda</taxon>
        <taxon>Anostraca</taxon>
        <taxon>Artemiidae</taxon>
        <taxon>Artemia</taxon>
    </lineage>
</organism>
<dbReference type="Proteomes" id="UP001187531">
    <property type="component" value="Unassembled WGS sequence"/>
</dbReference>
<accession>A0AA88KXJ3</accession>
<comment type="caution">
    <text evidence="1">The sequence shown here is derived from an EMBL/GenBank/DDBJ whole genome shotgun (WGS) entry which is preliminary data.</text>
</comment>
<evidence type="ECO:0000313" key="1">
    <source>
        <dbReference type="EMBL" id="KAK2711268.1"/>
    </source>
</evidence>
<sequence>MFGGKGQQDASECLICWVNAVPKTSNKKSLFNFNVVTKISYVICNLLKSDKKNHSGISMINIPHNKVTRAPLMVQRLFMSNTSVDKFNAVAHQNLTTEKKQYTAKDSVKDDVVQYVKQYLLEKSKHLPLRETQCLPFYPRLTVKDRVELTVNIEATNHLANGSEGTVQALSDNIIWILLNNKMLVKLLSTTSKVGFQMKNSETGLQFS</sequence>
<proteinExistence type="predicted"/>
<dbReference type="AlphaFoldDB" id="A0AA88KXJ3"/>
<dbReference type="EMBL" id="JAVRJZ010000016">
    <property type="protein sequence ID" value="KAK2711268.1"/>
    <property type="molecule type" value="Genomic_DNA"/>
</dbReference>
<keyword evidence="2" id="KW-1185">Reference proteome</keyword>
<evidence type="ECO:0000313" key="2">
    <source>
        <dbReference type="Proteomes" id="UP001187531"/>
    </source>
</evidence>